<accession>A0A1T4MNZ4</accession>
<reference evidence="1 2" key="1">
    <citation type="submission" date="2017-02" db="EMBL/GenBank/DDBJ databases">
        <authorList>
            <person name="Peterson S.W."/>
        </authorList>
    </citation>
    <scope>NUCLEOTIDE SEQUENCE [LARGE SCALE GENOMIC DNA]</scope>
    <source>
        <strain evidence="1 2">DSM 22335</strain>
    </source>
</reference>
<keyword evidence="2" id="KW-1185">Reference proteome</keyword>
<dbReference type="Proteomes" id="UP000190888">
    <property type="component" value="Unassembled WGS sequence"/>
</dbReference>
<protein>
    <submittedName>
        <fullName evidence="1">Uncharacterized protein</fullName>
    </submittedName>
</protein>
<name>A0A1T4MNZ4_9BACT</name>
<dbReference type="EMBL" id="FUWH01000003">
    <property type="protein sequence ID" value="SJZ68535.1"/>
    <property type="molecule type" value="Genomic_DNA"/>
</dbReference>
<dbReference type="STRING" id="413434.SAMN04488132_103483"/>
<evidence type="ECO:0000313" key="2">
    <source>
        <dbReference type="Proteomes" id="UP000190888"/>
    </source>
</evidence>
<organism evidence="1 2">
    <name type="scientific">Sediminibacterium ginsengisoli</name>
    <dbReference type="NCBI Taxonomy" id="413434"/>
    <lineage>
        <taxon>Bacteria</taxon>
        <taxon>Pseudomonadati</taxon>
        <taxon>Bacteroidota</taxon>
        <taxon>Chitinophagia</taxon>
        <taxon>Chitinophagales</taxon>
        <taxon>Chitinophagaceae</taxon>
        <taxon>Sediminibacterium</taxon>
    </lineage>
</organism>
<proteinExistence type="predicted"/>
<dbReference type="AlphaFoldDB" id="A0A1T4MNZ4"/>
<sequence length="36" mass="4396">MFLDSNTLKLTQLSFLLLPEWEVRDVYITALNLRWR</sequence>
<gene>
    <name evidence="1" type="ORF">SAMN04488132_103483</name>
</gene>
<evidence type="ECO:0000313" key="1">
    <source>
        <dbReference type="EMBL" id="SJZ68535.1"/>
    </source>
</evidence>